<name>A0A344TII3_9BACT</name>
<feature type="domain" description="Purple acid phosphatase N-terminal" evidence="4">
    <location>
        <begin position="226"/>
        <end position="322"/>
    </location>
</feature>
<dbReference type="InterPro" id="IPR008963">
    <property type="entry name" value="Purple_acid_Pase-like_N"/>
</dbReference>
<evidence type="ECO:0000259" key="3">
    <source>
        <dbReference type="Pfam" id="PF00149"/>
    </source>
</evidence>
<accession>A0A344TII3</accession>
<dbReference type="GO" id="GO:0046872">
    <property type="term" value="F:metal ion binding"/>
    <property type="evidence" value="ECO:0007669"/>
    <property type="project" value="InterPro"/>
</dbReference>
<sequence length="589" mass="67710">MKLTAFFTSIFLSAFLLFGTAATTDSTVQKVMDNVVTRLYQKLTTAQLDTISEAYILPFLTNEEKQTLATRYWTFDVNVPVVVSLMRDQAQKVPPFWLAKSGFQKTNMLVKNEEYTYEVWQKKFSKGKVELGINGFDKHRPVYFVGVGPQKKGDKLTISNVFPDNQHIEELKVGAFTYHDWDELTLTEVPLALQGQQLLTTIRGRAREAHLVKAFRQTDYPALNKPDQLLLSWSANPSTSIDVQWRTQAAVKVGKVQYWKKNSTDTLTANALPFQMEDRLLRNDRYIQRFTAKLTQLAPATAYAYRVGSASTGWSEVADFRTEAAQPEAFSFVWFGDTHKSPDWGRMARQTLERHPEISFYSVIGDLVSTGLDRNEWDEFFHHSGKIFSQKPFMPIPGNHDSQDGLGAAMYQNLFSLPANGPDKVPSERTYAFHYQNALFIMLDGTSPIDAQTAWIEKQLSQTKAQWKFVMLHFPPYNFEEDYAQIRKEWGVLFDRYHVDMVMSGHVHYYMRSKPMYAEKPVDSPAKGTIYTISISIPSQHKNWPEEPYAAARFQSGPVYQHIRIDKNKLTLRCLDEYGKVKDEFTIEK</sequence>
<evidence type="ECO:0000256" key="2">
    <source>
        <dbReference type="SAM" id="SignalP"/>
    </source>
</evidence>
<dbReference type="KEGG" id="run:DR864_12170"/>
<keyword evidence="6" id="KW-1185">Reference proteome</keyword>
<dbReference type="InterPro" id="IPR015914">
    <property type="entry name" value="PAPs_N"/>
</dbReference>
<dbReference type="Proteomes" id="UP000251993">
    <property type="component" value="Chromosome"/>
</dbReference>
<dbReference type="Pfam" id="PF16656">
    <property type="entry name" value="Pur_ac_phosph_N"/>
    <property type="match status" value="1"/>
</dbReference>
<evidence type="ECO:0000256" key="1">
    <source>
        <dbReference type="ARBA" id="ARBA00022729"/>
    </source>
</evidence>
<protein>
    <submittedName>
        <fullName evidence="5">Metallophosphoesterase</fullName>
    </submittedName>
</protein>
<reference evidence="5 6" key="1">
    <citation type="submission" date="2018-07" db="EMBL/GenBank/DDBJ databases">
        <title>Genome sequencing of Runella.</title>
        <authorList>
            <person name="Baek M.-G."/>
            <person name="Yi H."/>
        </authorList>
    </citation>
    <scope>NUCLEOTIDE SEQUENCE [LARGE SCALE GENOMIC DNA]</scope>
    <source>
        <strain evidence="5 6">HYN0085</strain>
    </source>
</reference>
<dbReference type="Pfam" id="PF00149">
    <property type="entry name" value="Metallophos"/>
    <property type="match status" value="1"/>
</dbReference>
<keyword evidence="1 2" id="KW-0732">Signal</keyword>
<feature type="domain" description="Calcineurin-like phosphoesterase" evidence="3">
    <location>
        <begin position="332"/>
        <end position="510"/>
    </location>
</feature>
<gene>
    <name evidence="5" type="ORF">DR864_12170</name>
</gene>
<dbReference type="InterPro" id="IPR004843">
    <property type="entry name" value="Calcineurin-like_PHP"/>
</dbReference>
<dbReference type="PANTHER" id="PTHR45867:SF3">
    <property type="entry name" value="ACID PHOSPHATASE TYPE 7"/>
    <property type="match status" value="1"/>
</dbReference>
<dbReference type="RefSeq" id="WP_114067237.1">
    <property type="nucleotide sequence ID" value="NZ_CP030850.1"/>
</dbReference>
<dbReference type="SUPFAM" id="SSF56300">
    <property type="entry name" value="Metallo-dependent phosphatases"/>
    <property type="match status" value="1"/>
</dbReference>
<dbReference type="InterPro" id="IPR029052">
    <property type="entry name" value="Metallo-depent_PP-like"/>
</dbReference>
<dbReference type="PANTHER" id="PTHR45867">
    <property type="entry name" value="PURPLE ACID PHOSPHATASE"/>
    <property type="match status" value="1"/>
</dbReference>
<organism evidence="5 6">
    <name type="scientific">Runella rosea</name>
    <dbReference type="NCBI Taxonomy" id="2259595"/>
    <lineage>
        <taxon>Bacteria</taxon>
        <taxon>Pseudomonadati</taxon>
        <taxon>Bacteroidota</taxon>
        <taxon>Cytophagia</taxon>
        <taxon>Cytophagales</taxon>
        <taxon>Spirosomataceae</taxon>
        <taxon>Runella</taxon>
    </lineage>
</organism>
<feature type="chain" id="PRO_5017030730" evidence="2">
    <location>
        <begin position="24"/>
        <end position="589"/>
    </location>
</feature>
<feature type="signal peptide" evidence="2">
    <location>
        <begin position="1"/>
        <end position="23"/>
    </location>
</feature>
<dbReference type="GO" id="GO:0003993">
    <property type="term" value="F:acid phosphatase activity"/>
    <property type="evidence" value="ECO:0007669"/>
    <property type="project" value="InterPro"/>
</dbReference>
<evidence type="ECO:0000259" key="4">
    <source>
        <dbReference type="Pfam" id="PF16656"/>
    </source>
</evidence>
<dbReference type="Gene3D" id="3.60.21.10">
    <property type="match status" value="1"/>
</dbReference>
<dbReference type="Gene3D" id="2.60.40.380">
    <property type="entry name" value="Purple acid phosphatase-like, N-terminal"/>
    <property type="match status" value="1"/>
</dbReference>
<proteinExistence type="predicted"/>
<evidence type="ECO:0000313" key="5">
    <source>
        <dbReference type="EMBL" id="AXE18454.1"/>
    </source>
</evidence>
<evidence type="ECO:0000313" key="6">
    <source>
        <dbReference type="Proteomes" id="UP000251993"/>
    </source>
</evidence>
<dbReference type="SUPFAM" id="SSF49363">
    <property type="entry name" value="Purple acid phosphatase, N-terminal domain"/>
    <property type="match status" value="1"/>
</dbReference>
<dbReference type="EMBL" id="CP030850">
    <property type="protein sequence ID" value="AXE18454.1"/>
    <property type="molecule type" value="Genomic_DNA"/>
</dbReference>
<dbReference type="AlphaFoldDB" id="A0A344TII3"/>
<dbReference type="OrthoDB" id="9801383at2"/>